<dbReference type="Gene3D" id="3.30.390.30">
    <property type="match status" value="1"/>
</dbReference>
<dbReference type="PRINTS" id="PR00411">
    <property type="entry name" value="PNDRDTASEI"/>
</dbReference>
<evidence type="ECO:0000256" key="4">
    <source>
        <dbReference type="ARBA" id="ARBA00023002"/>
    </source>
</evidence>
<comment type="caution">
    <text evidence="7">The sequence shown here is derived from an EMBL/GenBank/DDBJ whole genome shotgun (WGS) entry which is preliminary data.</text>
</comment>
<dbReference type="InterPro" id="IPR023753">
    <property type="entry name" value="FAD/NAD-binding_dom"/>
</dbReference>
<dbReference type="Gene3D" id="3.50.50.60">
    <property type="entry name" value="FAD/NAD(P)-binding domain"/>
    <property type="match status" value="2"/>
</dbReference>
<dbReference type="InterPro" id="IPR050446">
    <property type="entry name" value="FAD-oxidoreductase/Apoptosis"/>
</dbReference>
<feature type="domain" description="Reductase C-terminal" evidence="6">
    <location>
        <begin position="324"/>
        <end position="396"/>
    </location>
</feature>
<evidence type="ECO:0000259" key="5">
    <source>
        <dbReference type="Pfam" id="PF07992"/>
    </source>
</evidence>
<organism evidence="7 8">
    <name type="scientific">Nonomuraea insulae</name>
    <dbReference type="NCBI Taxonomy" id="1616787"/>
    <lineage>
        <taxon>Bacteria</taxon>
        <taxon>Bacillati</taxon>
        <taxon>Actinomycetota</taxon>
        <taxon>Actinomycetes</taxon>
        <taxon>Streptosporangiales</taxon>
        <taxon>Streptosporangiaceae</taxon>
        <taxon>Nonomuraea</taxon>
    </lineage>
</organism>
<evidence type="ECO:0000313" key="7">
    <source>
        <dbReference type="EMBL" id="MFC5833473.1"/>
    </source>
</evidence>
<keyword evidence="4" id="KW-0560">Oxidoreductase</keyword>
<accession>A0ABW1D6I0</accession>
<reference evidence="8" key="1">
    <citation type="journal article" date="2019" name="Int. J. Syst. Evol. Microbiol.">
        <title>The Global Catalogue of Microorganisms (GCM) 10K type strain sequencing project: providing services to taxonomists for standard genome sequencing and annotation.</title>
        <authorList>
            <consortium name="The Broad Institute Genomics Platform"/>
            <consortium name="The Broad Institute Genome Sequencing Center for Infectious Disease"/>
            <person name="Wu L."/>
            <person name="Ma J."/>
        </authorList>
    </citation>
    <scope>NUCLEOTIDE SEQUENCE [LARGE SCALE GENOMIC DNA]</scope>
    <source>
        <strain evidence="8">CCUG 53903</strain>
    </source>
</reference>
<gene>
    <name evidence="7" type="ORF">ACFPZ3_57325</name>
</gene>
<dbReference type="InterPro" id="IPR016156">
    <property type="entry name" value="FAD/NAD-linked_Rdtase_dimer_sf"/>
</dbReference>
<keyword evidence="8" id="KW-1185">Reference proteome</keyword>
<dbReference type="EMBL" id="JBHSPA010000094">
    <property type="protein sequence ID" value="MFC5833473.1"/>
    <property type="molecule type" value="Genomic_DNA"/>
</dbReference>
<dbReference type="Proteomes" id="UP001596058">
    <property type="component" value="Unassembled WGS sequence"/>
</dbReference>
<dbReference type="InterPro" id="IPR036188">
    <property type="entry name" value="FAD/NAD-bd_sf"/>
</dbReference>
<comment type="cofactor">
    <cofactor evidence="1">
        <name>FAD</name>
        <dbReference type="ChEBI" id="CHEBI:57692"/>
    </cofactor>
</comment>
<keyword evidence="3" id="KW-0274">FAD</keyword>
<evidence type="ECO:0000256" key="3">
    <source>
        <dbReference type="ARBA" id="ARBA00022827"/>
    </source>
</evidence>
<sequence length="402" mass="42436">MNAPRAIVVVGASAAGLAAVEGLRRSGFDGRLVLVGQEKHFPYDRPPLSKQLLAGDWTAERLLLRSPEVYDDLEVEVHLGVRARGLDPACREVHLETGDPIRYDGLVVATGVRPRRLRGSDGIEGVHVLRTLDDALALKKSLSERPRLAIVGGGFIGAEAAAVARGLGCEVTMVTDQEVPLADAVGPGIGAMLTDVHREHGVSVVTGAPVECVVTDGRHATGVRLADGRTIEAGAVVVGIGARPNIEWLAASGIPVGDGVECDTTLHAGGNVWAAGDVASWPDPVSGERLRVEHRTNASEQGLAVARNILAGPEAATPFVTVPYVWSDQYNLKIQIHGRTRGADRMRVVEGSIEERKFTALYGRQGRVTAALGVNMVRPLRSLRALVASHAAWDEALTGAAA</sequence>
<dbReference type="InterPro" id="IPR028202">
    <property type="entry name" value="Reductase_C"/>
</dbReference>
<proteinExistence type="predicted"/>
<dbReference type="PANTHER" id="PTHR43557:SF2">
    <property type="entry name" value="RIESKE DOMAIN-CONTAINING PROTEIN-RELATED"/>
    <property type="match status" value="1"/>
</dbReference>
<feature type="domain" description="FAD/NAD(P)-binding" evidence="5">
    <location>
        <begin position="6"/>
        <end position="302"/>
    </location>
</feature>
<evidence type="ECO:0000256" key="2">
    <source>
        <dbReference type="ARBA" id="ARBA00022630"/>
    </source>
</evidence>
<name>A0ABW1D6I0_9ACTN</name>
<protein>
    <submittedName>
        <fullName evidence="7">NAD(P)/FAD-dependent oxidoreductase</fullName>
    </submittedName>
</protein>
<keyword evidence="2" id="KW-0285">Flavoprotein</keyword>
<evidence type="ECO:0000313" key="8">
    <source>
        <dbReference type="Proteomes" id="UP001596058"/>
    </source>
</evidence>
<dbReference type="Pfam" id="PF14759">
    <property type="entry name" value="Reductase_C"/>
    <property type="match status" value="1"/>
</dbReference>
<evidence type="ECO:0000259" key="6">
    <source>
        <dbReference type="Pfam" id="PF14759"/>
    </source>
</evidence>
<dbReference type="RefSeq" id="WP_379522899.1">
    <property type="nucleotide sequence ID" value="NZ_JBHSPA010000094.1"/>
</dbReference>
<dbReference type="Pfam" id="PF07992">
    <property type="entry name" value="Pyr_redox_2"/>
    <property type="match status" value="1"/>
</dbReference>
<dbReference type="PRINTS" id="PR00368">
    <property type="entry name" value="FADPNR"/>
</dbReference>
<evidence type="ECO:0000256" key="1">
    <source>
        <dbReference type="ARBA" id="ARBA00001974"/>
    </source>
</evidence>
<dbReference type="SUPFAM" id="SSF55424">
    <property type="entry name" value="FAD/NAD-linked reductases, dimerisation (C-terminal) domain"/>
    <property type="match status" value="1"/>
</dbReference>
<dbReference type="PANTHER" id="PTHR43557">
    <property type="entry name" value="APOPTOSIS-INDUCING FACTOR 1"/>
    <property type="match status" value="1"/>
</dbReference>
<dbReference type="SUPFAM" id="SSF51905">
    <property type="entry name" value="FAD/NAD(P)-binding domain"/>
    <property type="match status" value="2"/>
</dbReference>